<dbReference type="InterPro" id="IPR029058">
    <property type="entry name" value="AB_hydrolase_fold"/>
</dbReference>
<accession>A0A2A6C326</accession>
<evidence type="ECO:0000313" key="1">
    <source>
        <dbReference type="EnsemblMetazoa" id="PPA11026.1"/>
    </source>
</evidence>
<dbReference type="InterPro" id="IPR002918">
    <property type="entry name" value="Lipase_EstA/Esterase_EstB"/>
</dbReference>
<dbReference type="OrthoDB" id="5821855at2759"/>
<organism evidence="1 2">
    <name type="scientific">Pristionchus pacificus</name>
    <name type="common">Parasitic nematode worm</name>
    <dbReference type="NCBI Taxonomy" id="54126"/>
    <lineage>
        <taxon>Eukaryota</taxon>
        <taxon>Metazoa</taxon>
        <taxon>Ecdysozoa</taxon>
        <taxon>Nematoda</taxon>
        <taxon>Chromadorea</taxon>
        <taxon>Rhabditida</taxon>
        <taxon>Rhabditina</taxon>
        <taxon>Diplogasteromorpha</taxon>
        <taxon>Diplogasteroidea</taxon>
        <taxon>Neodiplogasteridae</taxon>
        <taxon>Pristionchus</taxon>
    </lineage>
</organism>
<dbReference type="PANTHER" id="PTHR32015:SF1">
    <property type="entry name" value="LIPASE"/>
    <property type="match status" value="1"/>
</dbReference>
<evidence type="ECO:0000313" key="2">
    <source>
        <dbReference type="Proteomes" id="UP000005239"/>
    </source>
</evidence>
<keyword evidence="2" id="KW-1185">Reference proteome</keyword>
<sequence>MYPRLIISPYIREPSMHRFTLAVLLALHSPLFAANTESYKVIGPITQHFQDWLARNGYKDDFVRADNAGTQGSYGGKTDDSQKVTKTPVIFIHGNSDAALRQGFGRNDNIGWENTIDYFLKHGYTSAELYATSWGDTNPAHASSRTHDCATTQRLRRFLEAVIAYTGADQVSMVTHSMGVTLGRKIIKGGKITANDGNCDLGVPIRVVDVFVGLSGGNYGLCNCEGVDTMEPTCNKQDGLWPGDSCGMNYLDCGLTVLPFPCSGPTYSKFLTDLNNDMQQEAKRLVSGWSDSDDLIMYGTITWGKSTCLIPRNLRDVHTYGDEGTHVRGSIQLGEQNQLIDTYPHFSS</sequence>
<dbReference type="Pfam" id="PF01674">
    <property type="entry name" value="Lipase_2"/>
    <property type="match status" value="1"/>
</dbReference>
<dbReference type="Proteomes" id="UP000005239">
    <property type="component" value="Unassembled WGS sequence"/>
</dbReference>
<gene>
    <name evidence="1" type="primary">WBGene00100580</name>
</gene>
<dbReference type="Gene3D" id="3.40.50.1820">
    <property type="entry name" value="alpha/beta hydrolase"/>
    <property type="match status" value="1"/>
</dbReference>
<protein>
    <submittedName>
        <fullName evidence="1">Fil-1</fullName>
    </submittedName>
</protein>
<dbReference type="SUPFAM" id="SSF53474">
    <property type="entry name" value="alpha/beta-Hydrolases"/>
    <property type="match status" value="1"/>
</dbReference>
<name>A0A2A6C326_PRIPA</name>
<dbReference type="GO" id="GO:0016042">
    <property type="term" value="P:lipid catabolic process"/>
    <property type="evidence" value="ECO:0000318"/>
    <property type="project" value="GO_Central"/>
</dbReference>
<dbReference type="AlphaFoldDB" id="A0A2A6C326"/>
<proteinExistence type="predicted"/>
<accession>A0A8R1U9W6</accession>
<dbReference type="PANTHER" id="PTHR32015">
    <property type="entry name" value="FASTING INDUCED LIPASE"/>
    <property type="match status" value="1"/>
</dbReference>
<dbReference type="GO" id="GO:0016298">
    <property type="term" value="F:lipase activity"/>
    <property type="evidence" value="ECO:0000318"/>
    <property type="project" value="GO_Central"/>
</dbReference>
<dbReference type="EnsemblMetazoa" id="PPA11026.1">
    <property type="protein sequence ID" value="PPA11026.1"/>
    <property type="gene ID" value="WBGene00100580"/>
</dbReference>
<reference evidence="1" key="2">
    <citation type="submission" date="2022-06" db="UniProtKB">
        <authorList>
            <consortium name="EnsemblMetazoa"/>
        </authorList>
    </citation>
    <scope>IDENTIFICATION</scope>
    <source>
        <strain evidence="1">PS312</strain>
    </source>
</reference>
<reference evidence="2" key="1">
    <citation type="journal article" date="2008" name="Nat. Genet.">
        <title>The Pristionchus pacificus genome provides a unique perspective on nematode lifestyle and parasitism.</title>
        <authorList>
            <person name="Dieterich C."/>
            <person name="Clifton S.W."/>
            <person name="Schuster L.N."/>
            <person name="Chinwalla A."/>
            <person name="Delehaunty K."/>
            <person name="Dinkelacker I."/>
            <person name="Fulton L."/>
            <person name="Fulton R."/>
            <person name="Godfrey J."/>
            <person name="Minx P."/>
            <person name="Mitreva M."/>
            <person name="Roeseler W."/>
            <person name="Tian H."/>
            <person name="Witte H."/>
            <person name="Yang S.P."/>
            <person name="Wilson R.K."/>
            <person name="Sommer R.J."/>
        </authorList>
    </citation>
    <scope>NUCLEOTIDE SEQUENCE [LARGE SCALE GENOMIC DNA]</scope>
    <source>
        <strain evidence="2">PS312</strain>
    </source>
</reference>